<dbReference type="PANTHER" id="PTHR30024:SF47">
    <property type="entry name" value="TAURINE-BINDING PERIPLASMIC PROTEIN"/>
    <property type="match status" value="1"/>
</dbReference>
<dbReference type="InterPro" id="IPR015168">
    <property type="entry name" value="SsuA/THI5"/>
</dbReference>
<dbReference type="SUPFAM" id="SSF53850">
    <property type="entry name" value="Periplasmic binding protein-like II"/>
    <property type="match status" value="1"/>
</dbReference>
<dbReference type="GO" id="GO:0042597">
    <property type="term" value="C:periplasmic space"/>
    <property type="evidence" value="ECO:0007669"/>
    <property type="project" value="UniProtKB-SubCell"/>
</dbReference>
<dbReference type="InterPro" id="IPR001638">
    <property type="entry name" value="Solute-binding_3/MltF_N"/>
</dbReference>
<gene>
    <name evidence="8" type="ORF">EYB31_08460</name>
</gene>
<comment type="similarity">
    <text evidence="2">Belongs to the bacterial solute-binding protein SsuA/TauA family.</text>
</comment>
<sequence>MYLNMLSFIGKSKRKLTTGALLLSTLLMLSACGTNGSGASAGGSAPAPDAGKSQAAAPAASAPAQAPASAPKDVAPINVAYMPDMHGATPIVLGEEKGYFKEAGLKVNAVKFLSGPPEFQAMASGDIDIAYIGPGATFLSAQGKGNIIAIDSLNTGDMVYATKKSNIKDWKDLKGKTVGVPKGTSGEMILNLGIEKGGLKPSDVNIVNMDVAGAVSAYVSGKVDAVAIWSPYTAEIEKQVGKDNIVKLGDNKTFFPEYVFPQSWVVNPKFLKEKPEVVERFLQAWAKANDYRMKNIDESIKLTAKFTQVPEDSLKAQVETTEWIDSKKQIDYFKDGTVFKWYENLEKLFVAGEKLTEVVPADKFVSKDLYLKVIK</sequence>
<dbReference type="Gene3D" id="3.40.190.10">
    <property type="entry name" value="Periplasmic binding protein-like II"/>
    <property type="match status" value="2"/>
</dbReference>
<keyword evidence="4 6" id="KW-0732">Signal</keyword>
<protein>
    <submittedName>
        <fullName evidence="8">Aliphatic sulfonate ABC transporter substrate-binding protein</fullName>
    </submittedName>
</protein>
<evidence type="ECO:0000256" key="4">
    <source>
        <dbReference type="ARBA" id="ARBA00022729"/>
    </source>
</evidence>
<evidence type="ECO:0000256" key="6">
    <source>
        <dbReference type="SAM" id="SignalP"/>
    </source>
</evidence>
<dbReference type="SMART" id="SM00062">
    <property type="entry name" value="PBPb"/>
    <property type="match status" value="1"/>
</dbReference>
<dbReference type="AlphaFoldDB" id="A0A4Q9DU04"/>
<feature type="signal peptide" evidence="6">
    <location>
        <begin position="1"/>
        <end position="33"/>
    </location>
</feature>
<evidence type="ECO:0000313" key="9">
    <source>
        <dbReference type="Proteomes" id="UP000293142"/>
    </source>
</evidence>
<keyword evidence="3" id="KW-0813">Transport</keyword>
<dbReference type="PANTHER" id="PTHR30024">
    <property type="entry name" value="ALIPHATIC SULFONATES-BINDING PROTEIN-RELATED"/>
    <property type="match status" value="1"/>
</dbReference>
<dbReference type="GO" id="GO:0042626">
    <property type="term" value="F:ATPase-coupled transmembrane transporter activity"/>
    <property type="evidence" value="ECO:0007669"/>
    <property type="project" value="InterPro"/>
</dbReference>
<dbReference type="NCBIfam" id="TIGR01728">
    <property type="entry name" value="SsuA_fam"/>
    <property type="match status" value="1"/>
</dbReference>
<evidence type="ECO:0000256" key="2">
    <source>
        <dbReference type="ARBA" id="ARBA00010742"/>
    </source>
</evidence>
<dbReference type="OrthoDB" id="286202at2"/>
<feature type="region of interest" description="Disordered" evidence="5">
    <location>
        <begin position="39"/>
        <end position="70"/>
    </location>
</feature>
<name>A0A4Q9DU04_9BACL</name>
<organism evidence="8 9">
    <name type="scientific">Paenibacillus thalictri</name>
    <dbReference type="NCBI Taxonomy" id="2527873"/>
    <lineage>
        <taxon>Bacteria</taxon>
        <taxon>Bacillati</taxon>
        <taxon>Bacillota</taxon>
        <taxon>Bacilli</taxon>
        <taxon>Bacillales</taxon>
        <taxon>Paenibacillaceae</taxon>
        <taxon>Paenibacillus</taxon>
    </lineage>
</organism>
<evidence type="ECO:0000313" key="8">
    <source>
        <dbReference type="EMBL" id="TBL80436.1"/>
    </source>
</evidence>
<dbReference type="EMBL" id="SIRE01000005">
    <property type="protein sequence ID" value="TBL80436.1"/>
    <property type="molecule type" value="Genomic_DNA"/>
</dbReference>
<dbReference type="InterPro" id="IPR010067">
    <property type="entry name" value="ABC_SsuA_sub-bd"/>
</dbReference>
<evidence type="ECO:0000256" key="3">
    <source>
        <dbReference type="ARBA" id="ARBA00022448"/>
    </source>
</evidence>
<evidence type="ECO:0000256" key="5">
    <source>
        <dbReference type="SAM" id="MobiDB-lite"/>
    </source>
</evidence>
<evidence type="ECO:0000256" key="1">
    <source>
        <dbReference type="ARBA" id="ARBA00004418"/>
    </source>
</evidence>
<feature type="compositionally biased region" description="Low complexity" evidence="5">
    <location>
        <begin position="42"/>
        <end position="70"/>
    </location>
</feature>
<reference evidence="8 9" key="1">
    <citation type="submission" date="2019-02" db="EMBL/GenBank/DDBJ databases">
        <title>Paenibacillus sp. nov., isolated from surface-sterilized tissue of Thalictrum simplex L.</title>
        <authorList>
            <person name="Tuo L."/>
        </authorList>
    </citation>
    <scope>NUCLEOTIDE SEQUENCE [LARGE SCALE GENOMIC DNA]</scope>
    <source>
        <strain evidence="8 9">N2SHLJ1</strain>
    </source>
</reference>
<dbReference type="GO" id="GO:0016020">
    <property type="term" value="C:membrane"/>
    <property type="evidence" value="ECO:0007669"/>
    <property type="project" value="InterPro"/>
</dbReference>
<accession>A0A4Q9DU04</accession>
<comment type="subcellular location">
    <subcellularLocation>
        <location evidence="1">Periplasm</location>
    </subcellularLocation>
</comment>
<proteinExistence type="inferred from homology"/>
<feature type="chain" id="PRO_5038437669" evidence="6">
    <location>
        <begin position="34"/>
        <end position="375"/>
    </location>
</feature>
<feature type="domain" description="Solute-binding protein family 3/N-terminal" evidence="7">
    <location>
        <begin position="76"/>
        <end position="299"/>
    </location>
</feature>
<keyword evidence="9" id="KW-1185">Reference proteome</keyword>
<dbReference type="Pfam" id="PF09084">
    <property type="entry name" value="NMT1"/>
    <property type="match status" value="1"/>
</dbReference>
<evidence type="ECO:0000259" key="7">
    <source>
        <dbReference type="SMART" id="SM00062"/>
    </source>
</evidence>
<comment type="caution">
    <text evidence="8">The sequence shown here is derived from an EMBL/GenBank/DDBJ whole genome shotgun (WGS) entry which is preliminary data.</text>
</comment>
<dbReference type="Proteomes" id="UP000293142">
    <property type="component" value="Unassembled WGS sequence"/>
</dbReference>